<reference evidence="2 3" key="1">
    <citation type="submission" date="2021-08" db="EMBL/GenBank/DDBJ databases">
        <authorList>
            <person name="Peeters C."/>
        </authorList>
    </citation>
    <scope>NUCLEOTIDE SEQUENCE [LARGE SCALE GENOMIC DNA]</scope>
    <source>
        <strain evidence="2 3">LMG 23994</strain>
    </source>
</reference>
<keyword evidence="1" id="KW-0472">Membrane</keyword>
<keyword evidence="1" id="KW-1133">Transmembrane helix</keyword>
<dbReference type="Gene3D" id="3.50.50.60">
    <property type="entry name" value="FAD/NAD(P)-binding domain"/>
    <property type="match status" value="2"/>
</dbReference>
<dbReference type="EC" id="4.2.1.53" evidence="2"/>
<accession>A0ABN7ZIZ3</accession>
<dbReference type="RefSeq" id="WP_224008002.1">
    <property type="nucleotide sequence ID" value="NZ_CAJZAF010000036.1"/>
</dbReference>
<dbReference type="InterPro" id="IPR010354">
    <property type="entry name" value="Oleate_hydratase"/>
</dbReference>
<protein>
    <submittedName>
        <fullName evidence="2">Oleate hydratase</fullName>
        <ecNumber evidence="2">4.2.1.53</ecNumber>
    </submittedName>
</protein>
<organism evidence="2 3">
    <name type="scientific">Cupriavidus pinatubonensis</name>
    <dbReference type="NCBI Taxonomy" id="248026"/>
    <lineage>
        <taxon>Bacteria</taxon>
        <taxon>Pseudomonadati</taxon>
        <taxon>Pseudomonadota</taxon>
        <taxon>Betaproteobacteria</taxon>
        <taxon>Burkholderiales</taxon>
        <taxon>Burkholderiaceae</taxon>
        <taxon>Cupriavidus</taxon>
    </lineage>
</organism>
<keyword evidence="3" id="KW-1185">Reference proteome</keyword>
<sequence>MTQATNEHRKAYLIGGGIASLSAAVLLIRDGGFKGSNIHILEELQVAGGALDGSGDPRKGYVTRGGRMFTEETYVCLWNVLDSIPSLDDPTISVKQQAWAFNAEWRSHSRARLIDRQRRILDASDLGFNLQDRLEIMRLLATPELLLHTLRIEDVFSAHFFETNFWAMWRTTFAFQTWHSAIELKRYMLRFLQEFPRIHTLAGVRRTPLNQYDAIVRPMEQWLKRQGVVFEYGTKVVDVDFVENTEARRVELLRFVRDGKPAAYSVRPEDLAFITLGSMTADATYGDDHHAPELVRDKRDGAWTLWETMARKVRGLGRPNAFCGNVDESKWESFTLTMRNPTLAQRIEAFTGNAPGTGGLMTFKDSSWLLSIVVPHPPHFCDQPKDVYTLWGYGLLVDNKGDYINKTMSQATGQEILTELMHHLRCEDILDDVRSTTTVIPVMMPYITSEFERREPSDRPAVIPPGAKNFALLGQYVEIPQDVVFTVEYSVRGAMHAVYGLLDLKNEIPAIYQGIADPAAALAGLMTLMA</sequence>
<evidence type="ECO:0000256" key="1">
    <source>
        <dbReference type="SAM" id="Phobius"/>
    </source>
</evidence>
<keyword evidence="1" id="KW-0812">Transmembrane</keyword>
<dbReference type="Proteomes" id="UP000701702">
    <property type="component" value="Unassembled WGS sequence"/>
</dbReference>
<dbReference type="Pfam" id="PF06100">
    <property type="entry name" value="MCRA"/>
    <property type="match status" value="1"/>
</dbReference>
<dbReference type="NCBIfam" id="NF010584">
    <property type="entry name" value="PRK13977.1"/>
    <property type="match status" value="1"/>
</dbReference>
<evidence type="ECO:0000313" key="3">
    <source>
        <dbReference type="Proteomes" id="UP000701702"/>
    </source>
</evidence>
<dbReference type="GO" id="GO:0050151">
    <property type="term" value="F:oleate hydratase activity"/>
    <property type="evidence" value="ECO:0007669"/>
    <property type="project" value="UniProtKB-EC"/>
</dbReference>
<feature type="transmembrane region" description="Helical" evidence="1">
    <location>
        <begin position="12"/>
        <end position="28"/>
    </location>
</feature>
<keyword evidence="2" id="KW-0456">Lyase</keyword>
<name>A0ABN7ZIZ3_9BURK</name>
<dbReference type="PANTHER" id="PTHR37417">
    <property type="entry name" value="67 KDA MYOSIN-CROSS-REACTIVE ANTIGEN FAMILY PROTEIN (AFU_ORTHOLOGUE AFUA_5G09970)"/>
    <property type="match status" value="1"/>
</dbReference>
<proteinExistence type="predicted"/>
<evidence type="ECO:0000313" key="2">
    <source>
        <dbReference type="EMBL" id="CAG9184032.1"/>
    </source>
</evidence>
<dbReference type="PANTHER" id="PTHR37417:SF2">
    <property type="entry name" value="67 KDA MYOSIN-CROSS-REACTIVE ANTIGEN FAMILY PROTEIN (AFU_ORTHOLOGUE AFUA_5G09970)"/>
    <property type="match status" value="1"/>
</dbReference>
<dbReference type="EMBL" id="CAJZAF010000036">
    <property type="protein sequence ID" value="CAG9184032.1"/>
    <property type="molecule type" value="Genomic_DNA"/>
</dbReference>
<dbReference type="InterPro" id="IPR036188">
    <property type="entry name" value="FAD/NAD-bd_sf"/>
</dbReference>
<dbReference type="Gene3D" id="3.30.9.80">
    <property type="match status" value="1"/>
</dbReference>
<gene>
    <name evidence="2" type="primary">ohyA</name>
    <name evidence="2" type="ORF">LMG23994_05292</name>
</gene>
<comment type="caution">
    <text evidence="2">The sequence shown here is derived from an EMBL/GenBank/DDBJ whole genome shotgun (WGS) entry which is preliminary data.</text>
</comment>
<dbReference type="SUPFAM" id="SSF51905">
    <property type="entry name" value="FAD/NAD(P)-binding domain"/>
    <property type="match status" value="1"/>
</dbReference>